<organism evidence="2 3">
    <name type="scientific">Somion occarium</name>
    <dbReference type="NCBI Taxonomy" id="3059160"/>
    <lineage>
        <taxon>Eukaryota</taxon>
        <taxon>Fungi</taxon>
        <taxon>Dikarya</taxon>
        <taxon>Basidiomycota</taxon>
        <taxon>Agaricomycotina</taxon>
        <taxon>Agaricomycetes</taxon>
        <taxon>Polyporales</taxon>
        <taxon>Cerrenaceae</taxon>
        <taxon>Somion</taxon>
    </lineage>
</organism>
<dbReference type="InterPro" id="IPR002575">
    <property type="entry name" value="Aminoglycoside_PTrfase"/>
</dbReference>
<dbReference type="Gene3D" id="3.90.1200.10">
    <property type="match status" value="1"/>
</dbReference>
<dbReference type="Proteomes" id="UP001497453">
    <property type="component" value="Chromosome 5"/>
</dbReference>
<keyword evidence="3" id="KW-1185">Reference proteome</keyword>
<dbReference type="PANTHER" id="PTHR21310">
    <property type="entry name" value="AMINOGLYCOSIDE PHOSPHOTRANSFERASE-RELATED-RELATED"/>
    <property type="match status" value="1"/>
</dbReference>
<reference evidence="3" key="1">
    <citation type="submission" date="2024-04" db="EMBL/GenBank/DDBJ databases">
        <authorList>
            <person name="Shaw F."/>
            <person name="Minotto A."/>
        </authorList>
    </citation>
    <scope>NUCLEOTIDE SEQUENCE [LARGE SCALE GENOMIC DNA]</scope>
</reference>
<proteinExistence type="predicted"/>
<dbReference type="SUPFAM" id="SSF56112">
    <property type="entry name" value="Protein kinase-like (PK-like)"/>
    <property type="match status" value="1"/>
</dbReference>
<evidence type="ECO:0000313" key="2">
    <source>
        <dbReference type="EMBL" id="CAL1709019.1"/>
    </source>
</evidence>
<sequence length="430" mass="49662">MASTIRLSRTVEWESTLWGSRPRWTSEPSFTDIEHTTRQYLNLPTDAPFNVTFFAEGGFNKLYSIEVPEHEYLIRVALPVDPGKKTISEVATLKFVREQCGIDLVPQVVAYDADAVSPNNFLGFEWMIMEKLPGGVLESKWQDMEWEAKQVLVKTIVGFLAKLYDHPFLGIGNVYPGECSPDKDTTERLVIGPIVSMVFFWDKHYDQDVPRGPFKSSYGWLAARLTFILNDAAETLRTSDDEDDIEEAEESQKLAERLIRLLPSLFTQDVEAPERTIIHHDDISFHNVLVDDSGQLTGLVDWECVSALPLWKACQFPSFLIGPSRKERPDQTSYAVEEDGQPNELYFEHLREWEKTQLRALFIEEMERVRPEWVNEHHAADSKRKADLEFAIQYCDDELSRRKVKKWVDYMESGEKEQSEYLSLQTMLFG</sequence>
<accession>A0ABP1DPZ8</accession>
<dbReference type="InterPro" id="IPR011009">
    <property type="entry name" value="Kinase-like_dom_sf"/>
</dbReference>
<feature type="domain" description="Aminoglycoside phosphotransferase" evidence="1">
    <location>
        <begin position="53"/>
        <end position="306"/>
    </location>
</feature>
<dbReference type="PANTHER" id="PTHR21310:SF13">
    <property type="entry name" value="AMINOGLYCOSIDE PHOSPHOTRANSFERASE DOMAIN-CONTAINING PROTEIN"/>
    <property type="match status" value="1"/>
</dbReference>
<dbReference type="Pfam" id="PF01636">
    <property type="entry name" value="APH"/>
    <property type="match status" value="1"/>
</dbReference>
<evidence type="ECO:0000313" key="3">
    <source>
        <dbReference type="Proteomes" id="UP001497453"/>
    </source>
</evidence>
<evidence type="ECO:0000259" key="1">
    <source>
        <dbReference type="Pfam" id="PF01636"/>
    </source>
</evidence>
<dbReference type="InterPro" id="IPR051678">
    <property type="entry name" value="AGP_Transferase"/>
</dbReference>
<name>A0ABP1DPZ8_9APHY</name>
<gene>
    <name evidence="2" type="ORF">GFSPODELE1_LOCUS7147</name>
</gene>
<dbReference type="EMBL" id="OZ037948">
    <property type="protein sequence ID" value="CAL1709019.1"/>
    <property type="molecule type" value="Genomic_DNA"/>
</dbReference>
<protein>
    <recommendedName>
        <fullName evidence="1">Aminoglycoside phosphotransferase domain-containing protein</fullName>
    </recommendedName>
</protein>